<dbReference type="EMBL" id="QMFB01000021">
    <property type="protein sequence ID" value="RAV16361.1"/>
    <property type="molecule type" value="Genomic_DNA"/>
</dbReference>
<proteinExistence type="predicted"/>
<keyword evidence="1" id="KW-0378">Hydrolase</keyword>
<evidence type="ECO:0000313" key="4">
    <source>
        <dbReference type="EMBL" id="RAV16361.1"/>
    </source>
</evidence>
<comment type="caution">
    <text evidence="4">The sequence shown here is derived from an EMBL/GenBank/DDBJ whole genome shotgun (WGS) entry which is preliminary data.</text>
</comment>
<dbReference type="InterPro" id="IPR015882">
    <property type="entry name" value="HEX_bac_N"/>
</dbReference>
<dbReference type="InterPro" id="IPR029018">
    <property type="entry name" value="Hex-like_dom2"/>
</dbReference>
<dbReference type="Gene3D" id="3.30.379.10">
    <property type="entry name" value="Chitobiase/beta-hexosaminidase domain 2-like"/>
    <property type="match status" value="1"/>
</dbReference>
<protein>
    <recommendedName>
        <fullName evidence="3">Beta-hexosaminidase bacterial type N-terminal domain-containing protein</fullName>
    </recommendedName>
</protein>
<dbReference type="Pfam" id="PF02838">
    <property type="entry name" value="Glyco_hydro_20b"/>
    <property type="match status" value="1"/>
</dbReference>
<dbReference type="Proteomes" id="UP000250369">
    <property type="component" value="Unassembled WGS sequence"/>
</dbReference>
<dbReference type="AlphaFoldDB" id="A0A329M8S7"/>
<feature type="domain" description="Beta-hexosaminidase bacterial type N-terminal" evidence="3">
    <location>
        <begin position="180"/>
        <end position="287"/>
    </location>
</feature>
<accession>A0A329M8S7</accession>
<evidence type="ECO:0000313" key="5">
    <source>
        <dbReference type="Proteomes" id="UP000250369"/>
    </source>
</evidence>
<evidence type="ECO:0000259" key="3">
    <source>
        <dbReference type="Pfam" id="PF02838"/>
    </source>
</evidence>
<organism evidence="4 5">
    <name type="scientific">Paenibacillus contaminans</name>
    <dbReference type="NCBI Taxonomy" id="450362"/>
    <lineage>
        <taxon>Bacteria</taxon>
        <taxon>Bacillati</taxon>
        <taxon>Bacillota</taxon>
        <taxon>Bacilli</taxon>
        <taxon>Bacillales</taxon>
        <taxon>Paenibacillaceae</taxon>
        <taxon>Paenibacillus</taxon>
    </lineage>
</organism>
<dbReference type="GO" id="GO:0016798">
    <property type="term" value="F:hydrolase activity, acting on glycosyl bonds"/>
    <property type="evidence" value="ECO:0007669"/>
    <property type="project" value="UniProtKB-KW"/>
</dbReference>
<dbReference type="SUPFAM" id="SSF51445">
    <property type="entry name" value="(Trans)glycosidases"/>
    <property type="match status" value="1"/>
</dbReference>
<evidence type="ECO:0000256" key="2">
    <source>
        <dbReference type="ARBA" id="ARBA00023295"/>
    </source>
</evidence>
<dbReference type="SUPFAM" id="SSF55545">
    <property type="entry name" value="beta-N-acetylhexosaminidase-like domain"/>
    <property type="match status" value="1"/>
</dbReference>
<dbReference type="RefSeq" id="WP_113034439.1">
    <property type="nucleotide sequence ID" value="NZ_QMFB01000021.1"/>
</dbReference>
<dbReference type="OrthoDB" id="2484695at2"/>
<keyword evidence="5" id="KW-1185">Reference proteome</keyword>
<gene>
    <name evidence="4" type="ORF">DQG23_28485</name>
</gene>
<dbReference type="GO" id="GO:0005975">
    <property type="term" value="P:carbohydrate metabolic process"/>
    <property type="evidence" value="ECO:0007669"/>
    <property type="project" value="UniProtKB-ARBA"/>
</dbReference>
<sequence length="873" mass="99122">MLYPGYAPKEEIKPLSLPHFPTVQQTVVWRNWELVPLDRLAKILGTTEENVLSLARDMGLRVPPSIDEQWLIRGYITIIRANWHILPYDQLLELLGWSADMLAYALKEDDFLWVKLGNLKPSVEPVTYRPLTPEEETRTREIRGIIDTHFPDSRNESPVKPFDFLNTFAKRNKPASPWVVSTNPDEVLLSDEWTLVYPQGLERAEKFARRFADEHEAAWGIRLSASPDSADEVAAPAQKTILLSVKPDSSLLSESHQIRVTADRIDIQAVDEVGLLRGLNWLQKKMEERNAPYLEQKSVTRNTRFDLRYVYSYFAVYGDPLLDADIDPYPEELLLQLSKLGVNGVWLQAVLYKLVPFERAPELSIDWEKRIEGLRRLVDRAADYGIGIYLYYNEPRAMPLQFFEEFPDWKGHVDVEDATLCTSHPEVQAYLRTSTARLFTEVPKLAGLFTITMSENLTNCFSRAGGGNTNCPRCASRTPHEVASEVNRIIAEAAHSVAPNARILCWTWGWTKWLGWTPESIDEAIGLLPDRVSVMSNSEEGLITNIGGVEGHVVDYSISQVGPSEKSLRIWSKAKQRGLSAVAKVQFNITWECASVPYLPTMDLLERHLNNLEKSGVSGLMLSWTLGGYPSLNLEFASQYYWDTEETSVKGPALVAGKVFGDEAGDVVRQAWSAFSSAFGHFPFDIGVAYTAPQNIGPANLLYDKPTGFSATMVGIPYDDLKRWRSIYPEEVLEEQFQLVADGWKQGLDILKEAESLIDSSDSRKTAAFVDLQHVAKAAYCHLKTSHLQTMFVRLRDKLDAAADNQEAERLKEQLFAIIDEEIELAKELYHIVRNDSRIGFEASNHYFYTVQDLKEKVINCMHLRQRLEDRKI</sequence>
<evidence type="ECO:0000256" key="1">
    <source>
        <dbReference type="ARBA" id="ARBA00022801"/>
    </source>
</evidence>
<name>A0A329M8S7_9BACL</name>
<reference evidence="4 5" key="1">
    <citation type="journal article" date="2009" name="Int. J. Syst. Evol. Microbiol.">
        <title>Paenibacillus contaminans sp. nov., isolated from a contaminated laboratory plate.</title>
        <authorList>
            <person name="Chou J.H."/>
            <person name="Lee J.H."/>
            <person name="Lin M.C."/>
            <person name="Chang P.S."/>
            <person name="Arun A.B."/>
            <person name="Young C.C."/>
            <person name="Chen W.M."/>
        </authorList>
    </citation>
    <scope>NUCLEOTIDE SEQUENCE [LARGE SCALE GENOMIC DNA]</scope>
    <source>
        <strain evidence="4 5">CKOBP-6</strain>
    </source>
</reference>
<dbReference type="InterPro" id="IPR017853">
    <property type="entry name" value="GH"/>
</dbReference>
<keyword evidence="2" id="KW-0326">Glycosidase</keyword>